<dbReference type="Proteomes" id="UP000469949">
    <property type="component" value="Unassembled WGS sequence"/>
</dbReference>
<dbReference type="AlphaFoldDB" id="A0A833J4N2"/>
<keyword evidence="1" id="KW-0472">Membrane</keyword>
<feature type="transmembrane region" description="Helical" evidence="1">
    <location>
        <begin position="142"/>
        <end position="161"/>
    </location>
</feature>
<organism evidence="2 3">
    <name type="scientific">Methylorubrum populi</name>
    <dbReference type="NCBI Taxonomy" id="223967"/>
    <lineage>
        <taxon>Bacteria</taxon>
        <taxon>Pseudomonadati</taxon>
        <taxon>Pseudomonadota</taxon>
        <taxon>Alphaproteobacteria</taxon>
        <taxon>Hyphomicrobiales</taxon>
        <taxon>Methylobacteriaceae</taxon>
        <taxon>Methylorubrum</taxon>
    </lineage>
</organism>
<dbReference type="RefSeq" id="WP_152278172.1">
    <property type="nucleotide sequence ID" value="NZ_WEKV01000016.1"/>
</dbReference>
<comment type="caution">
    <text evidence="2">The sequence shown here is derived from an EMBL/GenBank/DDBJ whole genome shotgun (WGS) entry which is preliminary data.</text>
</comment>
<name>A0A833J4N2_9HYPH</name>
<sequence length="193" mass="20645">MIYSDGPSGIRQILYLTTLALFLGYQAVNIFVPNADMIVATRILAAAFYSVVVYAYAGDAWAAVRRPVPTKADFLIVGIWLSFLAHLGQTVYATIYRLADAPQWLLNAEVVPVIILVSMLGAVCHVAATGSVNGEVPRRSRVALGVGVGAAVLVVGAVIATRPDIGPAIERTRPWIGDWWRTGELWTGGPAPT</sequence>
<keyword evidence="1" id="KW-0812">Transmembrane</keyword>
<evidence type="ECO:0000256" key="1">
    <source>
        <dbReference type="SAM" id="Phobius"/>
    </source>
</evidence>
<evidence type="ECO:0000313" key="3">
    <source>
        <dbReference type="Proteomes" id="UP000469949"/>
    </source>
</evidence>
<evidence type="ECO:0000313" key="2">
    <source>
        <dbReference type="EMBL" id="KAB7783501.1"/>
    </source>
</evidence>
<proteinExistence type="predicted"/>
<reference evidence="2 3" key="1">
    <citation type="submission" date="2019-10" db="EMBL/GenBank/DDBJ databases">
        <title>Draft Genome Sequence of the Caffeine Degrading Methylotroph Methylorubrum populi PINKEL.</title>
        <authorList>
            <person name="Dawson S.C."/>
            <person name="Zhang X."/>
            <person name="Wright M.E."/>
            <person name="Sharma G."/>
            <person name="Langner J.T."/>
            <person name="Ditty J.L."/>
            <person name="Subuyuj G.A."/>
        </authorList>
    </citation>
    <scope>NUCLEOTIDE SEQUENCE [LARGE SCALE GENOMIC DNA]</scope>
    <source>
        <strain evidence="2 3">Pinkel</strain>
    </source>
</reference>
<dbReference type="EMBL" id="WEKV01000016">
    <property type="protein sequence ID" value="KAB7783501.1"/>
    <property type="molecule type" value="Genomic_DNA"/>
</dbReference>
<protein>
    <submittedName>
        <fullName evidence="2">Uncharacterized protein</fullName>
    </submittedName>
</protein>
<feature type="transmembrane region" description="Helical" evidence="1">
    <location>
        <begin position="77"/>
        <end position="98"/>
    </location>
</feature>
<keyword evidence="1" id="KW-1133">Transmembrane helix</keyword>
<accession>A0A833J4N2</accession>
<feature type="transmembrane region" description="Helical" evidence="1">
    <location>
        <begin position="12"/>
        <end position="32"/>
    </location>
</feature>
<feature type="transmembrane region" description="Helical" evidence="1">
    <location>
        <begin position="39"/>
        <end position="57"/>
    </location>
</feature>
<feature type="transmembrane region" description="Helical" evidence="1">
    <location>
        <begin position="110"/>
        <end position="130"/>
    </location>
</feature>
<gene>
    <name evidence="2" type="ORF">F8B43_4063</name>
</gene>